<comment type="caution">
    <text evidence="3">The sequence shown here is derived from an EMBL/GenBank/DDBJ whole genome shotgun (WGS) entry which is preliminary data.</text>
</comment>
<dbReference type="PANTHER" id="PTHR31350">
    <property type="entry name" value="SI:DKEY-261L7.2"/>
    <property type="match status" value="1"/>
</dbReference>
<evidence type="ECO:0000313" key="4">
    <source>
        <dbReference type="Proteomes" id="UP000305654"/>
    </source>
</evidence>
<gene>
    <name evidence="3" type="ORF">FE263_00685</name>
</gene>
<dbReference type="Proteomes" id="UP000305654">
    <property type="component" value="Unassembled WGS sequence"/>
</dbReference>
<dbReference type="RefSeq" id="WP_138324039.1">
    <property type="nucleotide sequence ID" value="NZ_VCDI01000001.1"/>
</dbReference>
<dbReference type="Gene3D" id="1.25.40.10">
    <property type="entry name" value="Tetratricopeptide repeat domain"/>
    <property type="match status" value="1"/>
</dbReference>
<dbReference type="PANTHER" id="PTHR31350:SF21">
    <property type="entry name" value="F-BOX ONLY PROTEIN 21"/>
    <property type="match status" value="1"/>
</dbReference>
<proteinExistence type="inferred from homology"/>
<dbReference type="InterPro" id="IPR032698">
    <property type="entry name" value="SirB1_N"/>
</dbReference>
<evidence type="ECO:0000259" key="2">
    <source>
        <dbReference type="Pfam" id="PF13369"/>
    </source>
</evidence>
<dbReference type="OrthoDB" id="232498at2"/>
<keyword evidence="4" id="KW-1185">Reference proteome</keyword>
<organism evidence="3 4">
    <name type="scientific">Lichenicoccus roseus</name>
    <dbReference type="NCBI Taxonomy" id="2683649"/>
    <lineage>
        <taxon>Bacteria</taxon>
        <taxon>Pseudomonadati</taxon>
        <taxon>Pseudomonadota</taxon>
        <taxon>Alphaproteobacteria</taxon>
        <taxon>Acetobacterales</taxon>
        <taxon>Acetobacteraceae</taxon>
        <taxon>Lichenicoccus</taxon>
    </lineage>
</organism>
<dbReference type="AlphaFoldDB" id="A0A5R9JEF1"/>
<evidence type="ECO:0000313" key="3">
    <source>
        <dbReference type="EMBL" id="TLU73786.1"/>
    </source>
</evidence>
<dbReference type="Pfam" id="PF13369">
    <property type="entry name" value="Transglut_core2"/>
    <property type="match status" value="1"/>
</dbReference>
<dbReference type="SUPFAM" id="SSF48452">
    <property type="entry name" value="TPR-like"/>
    <property type="match status" value="1"/>
</dbReference>
<protein>
    <submittedName>
        <fullName evidence="3">Tetratricopeptide repeat protein</fullName>
    </submittedName>
</protein>
<comment type="similarity">
    <text evidence="1">Belongs to the UPF0162 family.</text>
</comment>
<evidence type="ECO:0000256" key="1">
    <source>
        <dbReference type="ARBA" id="ARBA00007100"/>
    </source>
</evidence>
<accession>A0A5R9JEF1</accession>
<dbReference type="EMBL" id="VCDI01000001">
    <property type="protein sequence ID" value="TLU73786.1"/>
    <property type="molecule type" value="Genomic_DNA"/>
</dbReference>
<sequence>MIEAIQALAAIGLLPDSEIDPAPAALQLARLDETGTDWMSASEHLSELAREAAAIGHLMTGRSAEARIGALAGLLHARYGYRGDSDSYDDLDNANLIKVIGRRKGLPVALGVLWLHCIRAAGWDGFGVDFPYHFLVALSVDDTEDDAEAVVLVDAFGGGDTLDADDLQALLERLGAAPVRLQPDMVRRMTTREVLLRMQRNLVQRRLIAGDVEAALTSLGGMLQIAPDIAANWLNAADLNRQAGNMAAAVACLERFLALVPRGQVADKARADLNALRGRDGQEPLT</sequence>
<dbReference type="InterPro" id="IPR011990">
    <property type="entry name" value="TPR-like_helical_dom_sf"/>
</dbReference>
<reference evidence="3 4" key="1">
    <citation type="submission" date="2019-05" db="EMBL/GenBank/DDBJ databases">
        <authorList>
            <person name="Pankratov T."/>
            <person name="Grouzdev D."/>
        </authorList>
    </citation>
    <scope>NUCLEOTIDE SEQUENCE [LARGE SCALE GENOMIC DNA]</scope>
    <source>
        <strain evidence="3 4">KEBCLARHB70R</strain>
    </source>
</reference>
<name>A0A5R9JEF1_9PROT</name>
<feature type="domain" description="Protein SirB1 N-terminal" evidence="2">
    <location>
        <begin position="42"/>
        <end position="200"/>
    </location>
</feature>